<reference evidence="1" key="1">
    <citation type="submission" date="2020-09" db="EMBL/GenBank/DDBJ databases">
        <title>Genome-Enabled Discovery of Anthraquinone Biosynthesis in Senna tora.</title>
        <authorList>
            <person name="Kang S.-H."/>
            <person name="Pandey R.P."/>
            <person name="Lee C.-M."/>
            <person name="Sim J.-S."/>
            <person name="Jeong J.-T."/>
            <person name="Choi B.-S."/>
            <person name="Jung M."/>
            <person name="Ginzburg D."/>
            <person name="Zhao K."/>
            <person name="Won S.Y."/>
            <person name="Oh T.-J."/>
            <person name="Yu Y."/>
            <person name="Kim N.-H."/>
            <person name="Lee O.R."/>
            <person name="Lee T.-H."/>
            <person name="Bashyal P."/>
            <person name="Kim T.-S."/>
            <person name="Lee W.-H."/>
            <person name="Kawkins C."/>
            <person name="Kim C.-K."/>
            <person name="Kim J.S."/>
            <person name="Ahn B.O."/>
            <person name="Rhee S.Y."/>
            <person name="Sohng J.K."/>
        </authorList>
    </citation>
    <scope>NUCLEOTIDE SEQUENCE</scope>
    <source>
        <tissue evidence="1">Leaf</tissue>
    </source>
</reference>
<dbReference type="EMBL" id="JAAIUW010000003">
    <property type="protein sequence ID" value="KAF7836943.1"/>
    <property type="molecule type" value="Genomic_DNA"/>
</dbReference>
<dbReference type="Proteomes" id="UP000634136">
    <property type="component" value="Unassembled WGS sequence"/>
</dbReference>
<gene>
    <name evidence="1" type="ORF">G2W53_005425</name>
</gene>
<sequence length="73" mass="8286">MVLTGGLFKRFKCFLTSNLWREAVSLAAEDREIRSEKQRRSNRGVGVAPMIPFTLKIQKKNADALLHSHTAML</sequence>
<name>A0A834X2D8_9FABA</name>
<dbReference type="AlphaFoldDB" id="A0A834X2D8"/>
<comment type="caution">
    <text evidence="1">The sequence shown here is derived from an EMBL/GenBank/DDBJ whole genome shotgun (WGS) entry which is preliminary data.</text>
</comment>
<protein>
    <submittedName>
        <fullName evidence="1">Uncharacterized protein</fullName>
    </submittedName>
</protein>
<organism evidence="1 2">
    <name type="scientific">Senna tora</name>
    <dbReference type="NCBI Taxonomy" id="362788"/>
    <lineage>
        <taxon>Eukaryota</taxon>
        <taxon>Viridiplantae</taxon>
        <taxon>Streptophyta</taxon>
        <taxon>Embryophyta</taxon>
        <taxon>Tracheophyta</taxon>
        <taxon>Spermatophyta</taxon>
        <taxon>Magnoliopsida</taxon>
        <taxon>eudicotyledons</taxon>
        <taxon>Gunneridae</taxon>
        <taxon>Pentapetalae</taxon>
        <taxon>rosids</taxon>
        <taxon>fabids</taxon>
        <taxon>Fabales</taxon>
        <taxon>Fabaceae</taxon>
        <taxon>Caesalpinioideae</taxon>
        <taxon>Cassia clade</taxon>
        <taxon>Senna</taxon>
    </lineage>
</organism>
<evidence type="ECO:0000313" key="2">
    <source>
        <dbReference type="Proteomes" id="UP000634136"/>
    </source>
</evidence>
<proteinExistence type="predicted"/>
<keyword evidence="2" id="KW-1185">Reference proteome</keyword>
<accession>A0A834X2D8</accession>
<evidence type="ECO:0000313" key="1">
    <source>
        <dbReference type="EMBL" id="KAF7836943.1"/>
    </source>
</evidence>